<dbReference type="AlphaFoldDB" id="A0A5C9T254"/>
<gene>
    <name evidence="2" type="ORF">FXE67_04270</name>
</gene>
<reference evidence="2 3" key="1">
    <citation type="submission" date="2019-06" db="EMBL/GenBank/DDBJ databases">
        <title>Vibrio cholerae phylogeny based on whole-genome sequencing reveals genetic diversity and population strucutre.</title>
        <authorList>
            <person name="Zhiqiu Y."/>
            <person name="Bin L."/>
            <person name="Lingyan J."/>
        </authorList>
    </citation>
    <scope>NUCLEOTIDE SEQUENCE [LARGE SCALE GENOMIC DNA]</scope>
    <source>
        <strain evidence="2 3">N2768</strain>
    </source>
</reference>
<sequence length="148" mass="16781">MFKKWMFLICILSLVGCSNQGPMKSGFGPVETPKYIELLKKDLIASDESVLVYSESVFAEGLYGYFGALILTDQQLIFAEWDNNSYEYRPIYSTLLVDIVDVEECNPLAASISLIGKVFCVYTEGKSVSFATEKYKQYLYLIDKNTRS</sequence>
<dbReference type="RefSeq" id="WP_000475311.1">
    <property type="nucleotide sequence ID" value="NZ_VHOE01000047.1"/>
</dbReference>
<comment type="caution">
    <text evidence="2">The sequence shown here is derived from an EMBL/GenBank/DDBJ whole genome shotgun (WGS) entry which is preliminary data.</text>
</comment>
<evidence type="ECO:0000313" key="2">
    <source>
        <dbReference type="EMBL" id="TXY93353.1"/>
    </source>
</evidence>
<dbReference type="EMBL" id="VSGZ01000027">
    <property type="protein sequence ID" value="TXY93353.1"/>
    <property type="molecule type" value="Genomic_DNA"/>
</dbReference>
<protein>
    <recommendedName>
        <fullName evidence="4">GRAM domain-containing protein</fullName>
    </recommendedName>
</protein>
<proteinExistence type="predicted"/>
<evidence type="ECO:0000256" key="1">
    <source>
        <dbReference type="SAM" id="SignalP"/>
    </source>
</evidence>
<keyword evidence="1" id="KW-0732">Signal</keyword>
<feature type="chain" id="PRO_5032701402" description="GRAM domain-containing protein" evidence="1">
    <location>
        <begin position="21"/>
        <end position="148"/>
    </location>
</feature>
<organism evidence="2 3">
    <name type="scientific">Vibrio cholerae</name>
    <dbReference type="NCBI Taxonomy" id="666"/>
    <lineage>
        <taxon>Bacteria</taxon>
        <taxon>Pseudomonadati</taxon>
        <taxon>Pseudomonadota</taxon>
        <taxon>Gammaproteobacteria</taxon>
        <taxon>Vibrionales</taxon>
        <taxon>Vibrionaceae</taxon>
        <taxon>Vibrio</taxon>
    </lineage>
</organism>
<dbReference type="Proteomes" id="UP000323583">
    <property type="component" value="Unassembled WGS sequence"/>
</dbReference>
<feature type="signal peptide" evidence="1">
    <location>
        <begin position="1"/>
        <end position="20"/>
    </location>
</feature>
<evidence type="ECO:0008006" key="4">
    <source>
        <dbReference type="Google" id="ProtNLM"/>
    </source>
</evidence>
<evidence type="ECO:0000313" key="3">
    <source>
        <dbReference type="Proteomes" id="UP000323583"/>
    </source>
</evidence>
<accession>A0A5C9T254</accession>
<dbReference type="PROSITE" id="PS51257">
    <property type="entry name" value="PROKAR_LIPOPROTEIN"/>
    <property type="match status" value="1"/>
</dbReference>
<name>A0A5C9T254_VIBCL</name>